<dbReference type="EMBL" id="VNJK01000004">
    <property type="protein sequence ID" value="TVX87272.1"/>
    <property type="molecule type" value="Genomic_DNA"/>
</dbReference>
<dbReference type="SMART" id="SM00257">
    <property type="entry name" value="LysM"/>
    <property type="match status" value="2"/>
</dbReference>
<evidence type="ECO:0000256" key="1">
    <source>
        <dbReference type="SAM" id="MobiDB-lite"/>
    </source>
</evidence>
<dbReference type="Proteomes" id="UP000318102">
    <property type="component" value="Unassembled WGS sequence"/>
</dbReference>
<dbReference type="Gene3D" id="3.10.350.10">
    <property type="entry name" value="LysM domain"/>
    <property type="match status" value="2"/>
</dbReference>
<dbReference type="PROSITE" id="PS51782">
    <property type="entry name" value="LYSM"/>
    <property type="match status" value="2"/>
</dbReference>
<organism evidence="3 4">
    <name type="scientific">Paenibacillus agilis</name>
    <dbReference type="NCBI Taxonomy" id="3020863"/>
    <lineage>
        <taxon>Bacteria</taxon>
        <taxon>Bacillati</taxon>
        <taxon>Bacillota</taxon>
        <taxon>Bacilli</taxon>
        <taxon>Bacillales</taxon>
        <taxon>Paenibacillaceae</taxon>
        <taxon>Paenibacillus</taxon>
    </lineage>
</organism>
<sequence length="603" mass="64346">MKIHIIKKGETLYALSKKYGVSLDQLIALNPQLADPNQVQVGMKIRVPSTPVSTGGYEIVHKHVVKEGDTLWKLAKAWGLPLQALIAANPQLTNPNVLLIGQVVNIPKLNVNESGGPSTSAGWGANAANTGVVPLSKAELTKPISPQPPVQPPIQPPVQPPIQPETKLQPQAKQPAPLPSQPQAQAKPPIQSQSQPKPKPQLQPQFKPQAEQLIAPAPLPNPPSVKPATGNVSPVKPTLKGEAPNFAPLPASYENFSANLPNVEPYANSFVPNYVGQSQSNVQWQSQDVGGTQSTSPPNVYPNVPQYEGFCSTDISPYSNFCNPYPVHPFGGHCNPCAYPSYGTASIPFMPYQTYTDGANPIWGSENVVYSENANYGPASVSPGANANYGPTAVSPDVNANYGPASVSPGANANYSPTSASPVPNANYGPTSVPQEVNANYGPSFVWSTPNQSISPSGVGEMWDKNVNEQAVNAEAYGFLQANYSNMPYAAQEYGAYGASPYGDYSVFCHQCGSPYRMNHPAPDSSWLSQWGDVSSGAGNEFELEQKSDGGQADPSDSVSASKGKKKTKEQRKNVSARNYKEYDSYTQASARQKGKSMPWING</sequence>
<dbReference type="Pfam" id="PF01476">
    <property type="entry name" value="LysM"/>
    <property type="match status" value="2"/>
</dbReference>
<name>A0A559IHW8_9BACL</name>
<dbReference type="PANTHER" id="PTHR33734:SF34">
    <property type="entry name" value="SPOIVD-ASSOCIATED FACTOR A"/>
    <property type="match status" value="1"/>
</dbReference>
<dbReference type="OrthoDB" id="2033517at2"/>
<protein>
    <submittedName>
        <fullName evidence="3">LysM peptidoglycan-binding domain-containing protein</fullName>
    </submittedName>
</protein>
<dbReference type="AlphaFoldDB" id="A0A559IHW8"/>
<dbReference type="CDD" id="cd00118">
    <property type="entry name" value="LysM"/>
    <property type="match status" value="2"/>
</dbReference>
<accession>A0A559IHW8</accession>
<proteinExistence type="predicted"/>
<feature type="region of interest" description="Disordered" evidence="1">
    <location>
        <begin position="545"/>
        <end position="603"/>
    </location>
</feature>
<reference evidence="3 4" key="1">
    <citation type="submission" date="2019-07" db="EMBL/GenBank/DDBJ databases">
        <authorList>
            <person name="Kim J."/>
        </authorList>
    </citation>
    <scope>NUCLEOTIDE SEQUENCE [LARGE SCALE GENOMIC DNA]</scope>
    <source>
        <strain evidence="3 4">N4</strain>
    </source>
</reference>
<evidence type="ECO:0000313" key="4">
    <source>
        <dbReference type="Proteomes" id="UP000318102"/>
    </source>
</evidence>
<dbReference type="SUPFAM" id="SSF54106">
    <property type="entry name" value="LysM domain"/>
    <property type="match status" value="2"/>
</dbReference>
<feature type="compositionally biased region" description="Pro residues" evidence="1">
    <location>
        <begin position="145"/>
        <end position="163"/>
    </location>
</feature>
<keyword evidence="4" id="KW-1185">Reference proteome</keyword>
<dbReference type="PANTHER" id="PTHR33734">
    <property type="entry name" value="LYSM DOMAIN-CONTAINING GPI-ANCHORED PROTEIN 2"/>
    <property type="match status" value="1"/>
</dbReference>
<feature type="domain" description="LysM" evidence="2">
    <location>
        <begin position="61"/>
        <end position="106"/>
    </location>
</feature>
<dbReference type="RefSeq" id="WP_144994192.1">
    <property type="nucleotide sequence ID" value="NZ_VNJK01000004.1"/>
</dbReference>
<evidence type="ECO:0000259" key="2">
    <source>
        <dbReference type="PROSITE" id="PS51782"/>
    </source>
</evidence>
<feature type="domain" description="LysM" evidence="2">
    <location>
        <begin position="2"/>
        <end position="47"/>
    </location>
</feature>
<gene>
    <name evidence="3" type="ORF">FPZ44_22605</name>
</gene>
<evidence type="ECO:0000313" key="3">
    <source>
        <dbReference type="EMBL" id="TVX87272.1"/>
    </source>
</evidence>
<dbReference type="InterPro" id="IPR018392">
    <property type="entry name" value="LysM"/>
</dbReference>
<comment type="caution">
    <text evidence="3">The sequence shown here is derived from an EMBL/GenBank/DDBJ whole genome shotgun (WGS) entry which is preliminary data.</text>
</comment>
<dbReference type="GO" id="GO:0008932">
    <property type="term" value="F:lytic endotransglycosylase activity"/>
    <property type="evidence" value="ECO:0007669"/>
    <property type="project" value="TreeGrafter"/>
</dbReference>
<dbReference type="InterPro" id="IPR036779">
    <property type="entry name" value="LysM_dom_sf"/>
</dbReference>
<feature type="region of interest" description="Disordered" evidence="1">
    <location>
        <begin position="141"/>
        <end position="239"/>
    </location>
</feature>
<feature type="compositionally biased region" description="Low complexity" evidence="1">
    <location>
        <begin position="167"/>
        <end position="210"/>
    </location>
</feature>